<gene>
    <name evidence="3" type="ORF">SAMN05216192_1833</name>
</gene>
<keyword evidence="1" id="KW-1133">Transmembrane helix</keyword>
<dbReference type="STRING" id="1174501.SAMN05216192_1833"/>
<dbReference type="InterPro" id="IPR036582">
    <property type="entry name" value="Mao_N_sf"/>
</dbReference>
<dbReference type="SUPFAM" id="SSF55383">
    <property type="entry name" value="Copper amine oxidase, domain N"/>
    <property type="match status" value="1"/>
</dbReference>
<organism evidence="3 4">
    <name type="scientific">Paenibacillus typhae</name>
    <dbReference type="NCBI Taxonomy" id="1174501"/>
    <lineage>
        <taxon>Bacteria</taxon>
        <taxon>Bacillati</taxon>
        <taxon>Bacillota</taxon>
        <taxon>Bacilli</taxon>
        <taxon>Bacillales</taxon>
        <taxon>Paenibacillaceae</taxon>
        <taxon>Paenibacillus</taxon>
    </lineage>
</organism>
<dbReference type="InterPro" id="IPR001223">
    <property type="entry name" value="Glyco_hydro18_cat"/>
</dbReference>
<feature type="transmembrane region" description="Helical" evidence="1">
    <location>
        <begin position="20"/>
        <end position="38"/>
    </location>
</feature>
<dbReference type="SUPFAM" id="SSF51445">
    <property type="entry name" value="(Trans)glycosidases"/>
    <property type="match status" value="1"/>
</dbReference>
<keyword evidence="1" id="KW-0472">Membrane</keyword>
<dbReference type="Pfam" id="PF07833">
    <property type="entry name" value="Cu_amine_oxidN1"/>
    <property type="match status" value="1"/>
</dbReference>
<dbReference type="InterPro" id="IPR029070">
    <property type="entry name" value="Chitinase_insertion_sf"/>
</dbReference>
<name>A0A1G9HT84_9BACL</name>
<dbReference type="Proteomes" id="UP000199050">
    <property type="component" value="Unassembled WGS sequence"/>
</dbReference>
<keyword evidence="4" id="KW-1185">Reference proteome</keyword>
<sequence length="575" mass="64317">MESRQRQGRTKKRGSRLRRFIGLVIIAAAAYWVAFYVLPNRQHTDPDWKGLQQPIFVKGQLTGYSASGTGDGLLLPLPLLQEYVDSAIRYEEATKSVILSTDNDLLYMQEDSTSASLNNEPVQLRLAPEEQDGVTYLPADSLEELYGLEVEEDSNTGAVLLMTAGESVPIGTVKGKAGDRTKALRSEATIHAPIVADMLPGTVVRIWNTDNKDEEWLYVQMSSGYAGYIKAEDITADGEKTVEQQEYEPTRAERSWKGKAVNLFWEAVYERKPNPANFGELPGINVVSPTWFSIVDVNGNVRSKADKAYVEWAHKQDMEVWALLSNSFDADLTTEALSSYERRMTTIVQMLEYADLYDLDGINIDFENVYTKDGGNVTQFMRELKPMAQAKNLIVSIDVTPKSNSEMWSLFLDRKALGAAADFLIVMAYDEHWASSPKAGSVASLPWVENSISRIIEEDDVPAEKLILGVPLYTRIWTETTENGETKVSSKAVGMKTVQELLAEKKLTPSFDNKTGQHYVEYKEDGSLYRIWIEDKVSLKARVELAKSFGLGGVASWTRSFGTLEAWEALQEISK</sequence>
<dbReference type="Gene3D" id="3.20.20.80">
    <property type="entry name" value="Glycosidases"/>
    <property type="match status" value="1"/>
</dbReference>
<evidence type="ECO:0000259" key="2">
    <source>
        <dbReference type="PROSITE" id="PS51910"/>
    </source>
</evidence>
<proteinExistence type="predicted"/>
<dbReference type="AlphaFoldDB" id="A0A1G9HT84"/>
<dbReference type="GO" id="GO:0005975">
    <property type="term" value="P:carbohydrate metabolic process"/>
    <property type="evidence" value="ECO:0007669"/>
    <property type="project" value="InterPro"/>
</dbReference>
<dbReference type="SMART" id="SM00636">
    <property type="entry name" value="Glyco_18"/>
    <property type="match status" value="1"/>
</dbReference>
<protein>
    <submittedName>
        <fullName evidence="3">Copper amine oxidase N-terminal domain-containing protein</fullName>
    </submittedName>
</protein>
<feature type="domain" description="GH18" evidence="2">
    <location>
        <begin position="259"/>
        <end position="575"/>
    </location>
</feature>
<dbReference type="EMBL" id="FNDX01000083">
    <property type="protein sequence ID" value="SDL16045.1"/>
    <property type="molecule type" value="Genomic_DNA"/>
</dbReference>
<evidence type="ECO:0000256" key="1">
    <source>
        <dbReference type="SAM" id="Phobius"/>
    </source>
</evidence>
<evidence type="ECO:0000313" key="4">
    <source>
        <dbReference type="Proteomes" id="UP000199050"/>
    </source>
</evidence>
<keyword evidence="1" id="KW-0812">Transmembrane</keyword>
<dbReference type="InterPro" id="IPR012854">
    <property type="entry name" value="Cu_amine_oxidase-like_N"/>
</dbReference>
<dbReference type="InterPro" id="IPR017853">
    <property type="entry name" value="GH"/>
</dbReference>
<dbReference type="Gene3D" id="3.30.457.10">
    <property type="entry name" value="Copper amine oxidase-like, N-terminal domain"/>
    <property type="match status" value="1"/>
</dbReference>
<dbReference type="Gene3D" id="3.10.50.10">
    <property type="match status" value="1"/>
</dbReference>
<accession>A0A1G9HT84</accession>
<dbReference type="Pfam" id="PF00704">
    <property type="entry name" value="Glyco_hydro_18"/>
    <property type="match status" value="1"/>
</dbReference>
<dbReference type="PANTHER" id="PTHR46066:SF2">
    <property type="entry name" value="CHITINASE DOMAIN-CONTAINING PROTEIN 1"/>
    <property type="match status" value="1"/>
</dbReference>
<dbReference type="GO" id="GO:0008061">
    <property type="term" value="F:chitin binding"/>
    <property type="evidence" value="ECO:0007669"/>
    <property type="project" value="InterPro"/>
</dbReference>
<evidence type="ECO:0000313" key="3">
    <source>
        <dbReference type="EMBL" id="SDL16045.1"/>
    </source>
</evidence>
<dbReference type="PANTHER" id="PTHR46066">
    <property type="entry name" value="CHITINASE DOMAIN-CONTAINING PROTEIN 1 FAMILY MEMBER"/>
    <property type="match status" value="1"/>
</dbReference>
<dbReference type="RefSeq" id="WP_090720337.1">
    <property type="nucleotide sequence ID" value="NZ_CBCSKY010000106.1"/>
</dbReference>
<dbReference type="InterPro" id="IPR011583">
    <property type="entry name" value="Chitinase_II/V-like_cat"/>
</dbReference>
<dbReference type="PROSITE" id="PS51910">
    <property type="entry name" value="GH18_2"/>
    <property type="match status" value="1"/>
</dbReference>
<reference evidence="4" key="1">
    <citation type="submission" date="2016-10" db="EMBL/GenBank/DDBJ databases">
        <authorList>
            <person name="Varghese N."/>
            <person name="Submissions S."/>
        </authorList>
    </citation>
    <scope>NUCLEOTIDE SEQUENCE [LARGE SCALE GENOMIC DNA]</scope>
    <source>
        <strain evidence="4">CGMCC 1.11012</strain>
    </source>
</reference>
<dbReference type="OrthoDB" id="9775889at2"/>
<dbReference type="Gene3D" id="2.30.30.40">
    <property type="entry name" value="SH3 Domains"/>
    <property type="match status" value="1"/>
</dbReference>